<dbReference type="Gene3D" id="3.40.50.261">
    <property type="entry name" value="Succinyl-CoA synthetase domains"/>
    <property type="match status" value="1"/>
</dbReference>
<feature type="domain" description="CoA-binding" evidence="4">
    <location>
        <begin position="2"/>
        <end position="117"/>
    </location>
</feature>
<feature type="non-terminal residue" evidence="6">
    <location>
        <position position="236"/>
    </location>
</feature>
<dbReference type="EMBL" id="BARS01051226">
    <property type="protein sequence ID" value="GAG53521.1"/>
    <property type="molecule type" value="Genomic_DNA"/>
</dbReference>
<dbReference type="AlphaFoldDB" id="X0ZZT5"/>
<dbReference type="SUPFAM" id="SSF52210">
    <property type="entry name" value="Succinyl-CoA synthetase domains"/>
    <property type="match status" value="1"/>
</dbReference>
<evidence type="ECO:0008006" key="7">
    <source>
        <dbReference type="Google" id="ProtNLM"/>
    </source>
</evidence>
<dbReference type="GO" id="GO:0005524">
    <property type="term" value="F:ATP binding"/>
    <property type="evidence" value="ECO:0007669"/>
    <property type="project" value="UniProtKB-KW"/>
</dbReference>
<dbReference type="PANTHER" id="PTHR43334:SF1">
    <property type="entry name" value="3-HYDROXYPROPIONATE--COA LIGASE [ADP-FORMING]"/>
    <property type="match status" value="1"/>
</dbReference>
<dbReference type="InterPro" id="IPR016102">
    <property type="entry name" value="Succinyl-CoA_synth-like"/>
</dbReference>
<accession>X0ZZT5</accession>
<evidence type="ECO:0000259" key="4">
    <source>
        <dbReference type="Pfam" id="PF13380"/>
    </source>
</evidence>
<dbReference type="InterPro" id="IPR051538">
    <property type="entry name" value="Acyl-CoA_Synth/Transferase"/>
</dbReference>
<dbReference type="Pfam" id="PF13380">
    <property type="entry name" value="CoA_binding_2"/>
    <property type="match status" value="1"/>
</dbReference>
<reference evidence="6" key="1">
    <citation type="journal article" date="2014" name="Front. Microbiol.">
        <title>High frequency of phylogenetically diverse reductive dehalogenase-homologous genes in deep subseafloor sedimentary metagenomes.</title>
        <authorList>
            <person name="Kawai M."/>
            <person name="Futagami T."/>
            <person name="Toyoda A."/>
            <person name="Takaki Y."/>
            <person name="Nishi S."/>
            <person name="Hori S."/>
            <person name="Arai W."/>
            <person name="Tsubouchi T."/>
            <person name="Morono Y."/>
            <person name="Uchiyama I."/>
            <person name="Ito T."/>
            <person name="Fujiyama A."/>
            <person name="Inagaki F."/>
            <person name="Takami H."/>
        </authorList>
    </citation>
    <scope>NUCLEOTIDE SEQUENCE</scope>
    <source>
        <strain evidence="6">Expedition CK06-06</strain>
    </source>
</reference>
<proteinExistence type="predicted"/>
<keyword evidence="3" id="KW-0067">ATP-binding</keyword>
<feature type="domain" description="Succinyl-CoA synthetase-like flavodoxin" evidence="5">
    <location>
        <begin position="133"/>
        <end position="236"/>
    </location>
</feature>
<organism evidence="6">
    <name type="scientific">marine sediment metagenome</name>
    <dbReference type="NCBI Taxonomy" id="412755"/>
    <lineage>
        <taxon>unclassified sequences</taxon>
        <taxon>metagenomes</taxon>
        <taxon>ecological metagenomes</taxon>
    </lineage>
</organism>
<dbReference type="InterPro" id="IPR036291">
    <property type="entry name" value="NAD(P)-bd_dom_sf"/>
</dbReference>
<dbReference type="Pfam" id="PF13607">
    <property type="entry name" value="Succ_CoA_lig"/>
    <property type="match status" value="1"/>
</dbReference>
<gene>
    <name evidence="6" type="ORF">S01H1_76339</name>
</gene>
<sequence length="236" mass="25711">MGYLWLNALKDFAGKVYSVQISEDEIPGIEALGIPNYMSLLDIPDEVDYVVCAVGRAISPRIVADCARKGATAVTLFTSGFAETEEEEGVRLQRELGDMARKAGLLLIGPNCMGIYNPSLGLRQSSEQPWGEAGNVGLISQSGTHCINFSFLGHVHGIKCSKAVSYGNAEVLDVDDYLDYMTQDPQTEVIGMYVEGPRDGRRFFDALRRATRLKPVVVWKGGQTEAGARAIYSHTA</sequence>
<name>X0ZZT5_9ZZZZ</name>
<evidence type="ECO:0000259" key="5">
    <source>
        <dbReference type="Pfam" id="PF13607"/>
    </source>
</evidence>
<evidence type="ECO:0000313" key="6">
    <source>
        <dbReference type="EMBL" id="GAG53521.1"/>
    </source>
</evidence>
<dbReference type="Gene3D" id="3.40.50.720">
    <property type="entry name" value="NAD(P)-binding Rossmann-like Domain"/>
    <property type="match status" value="1"/>
</dbReference>
<keyword evidence="2" id="KW-0547">Nucleotide-binding</keyword>
<keyword evidence="1" id="KW-0436">Ligase</keyword>
<evidence type="ECO:0000256" key="2">
    <source>
        <dbReference type="ARBA" id="ARBA00022741"/>
    </source>
</evidence>
<evidence type="ECO:0000256" key="1">
    <source>
        <dbReference type="ARBA" id="ARBA00022598"/>
    </source>
</evidence>
<dbReference type="PANTHER" id="PTHR43334">
    <property type="entry name" value="ACETATE--COA LIGASE [ADP-FORMING]"/>
    <property type="match status" value="1"/>
</dbReference>
<dbReference type="InterPro" id="IPR032875">
    <property type="entry name" value="Succ_CoA_lig_flav_dom"/>
</dbReference>
<dbReference type="InterPro" id="IPR003781">
    <property type="entry name" value="CoA-bd"/>
</dbReference>
<dbReference type="GO" id="GO:0016874">
    <property type="term" value="F:ligase activity"/>
    <property type="evidence" value="ECO:0007669"/>
    <property type="project" value="UniProtKB-KW"/>
</dbReference>
<protein>
    <recommendedName>
        <fullName evidence="7">CoA-binding domain-containing protein</fullName>
    </recommendedName>
</protein>
<dbReference type="SUPFAM" id="SSF51735">
    <property type="entry name" value="NAD(P)-binding Rossmann-fold domains"/>
    <property type="match status" value="1"/>
</dbReference>
<evidence type="ECO:0000256" key="3">
    <source>
        <dbReference type="ARBA" id="ARBA00022840"/>
    </source>
</evidence>
<comment type="caution">
    <text evidence="6">The sequence shown here is derived from an EMBL/GenBank/DDBJ whole genome shotgun (WGS) entry which is preliminary data.</text>
</comment>